<name>F5REW4_METUF</name>
<dbReference type="AlphaFoldDB" id="F5REW4"/>
<dbReference type="InterPro" id="IPR038367">
    <property type="entry name" value="PelD_GGDEF_sf"/>
</dbReference>
<evidence type="ECO:0000313" key="3">
    <source>
        <dbReference type="EMBL" id="EGK71445.1"/>
    </source>
</evidence>
<feature type="transmembrane region" description="Helical" evidence="1">
    <location>
        <begin position="115"/>
        <end position="134"/>
    </location>
</feature>
<dbReference type="RefSeq" id="WP_008062834.1">
    <property type="nucleotide sequence ID" value="NZ_AFHG01000052.1"/>
</dbReference>
<gene>
    <name evidence="3" type="ORF">METUNv1_02839</name>
</gene>
<evidence type="ECO:0000313" key="4">
    <source>
        <dbReference type="Proteomes" id="UP000005019"/>
    </source>
</evidence>
<proteinExistence type="predicted"/>
<reference evidence="3 4" key="1">
    <citation type="journal article" date="2011" name="J. Bacteriol.">
        <title>Genome sequence of Methyloversatilis universalis FAM5T, a methylotrophic representative of the order Rhodocyclales.</title>
        <authorList>
            <person name="Kittichotirat W."/>
            <person name="Good N.M."/>
            <person name="Hall R."/>
            <person name="Bringel F."/>
            <person name="Lajus A."/>
            <person name="Medigue C."/>
            <person name="Smalley N.E."/>
            <person name="Beck D."/>
            <person name="Bumgarner R."/>
            <person name="Vuilleumier S."/>
            <person name="Kalyuzhnaya M.G."/>
        </authorList>
    </citation>
    <scope>NUCLEOTIDE SEQUENCE [LARGE SCALE GENOMIC DNA]</scope>
    <source>
        <strain evidence="4">ATCC BAA-1314 / JCM 13912 / FAM5</strain>
    </source>
</reference>
<dbReference type="EMBL" id="AFHG01000052">
    <property type="protein sequence ID" value="EGK71445.1"/>
    <property type="molecule type" value="Genomic_DNA"/>
</dbReference>
<dbReference type="InterPro" id="IPR031583">
    <property type="entry name" value="PelD_GGDEF"/>
</dbReference>
<dbReference type="Gene3D" id="3.30.450.40">
    <property type="match status" value="1"/>
</dbReference>
<protein>
    <submittedName>
        <fullName evidence="3">Transmembrane protein</fullName>
    </submittedName>
</protein>
<dbReference type="Proteomes" id="UP000005019">
    <property type="component" value="Unassembled WGS sequence"/>
</dbReference>
<dbReference type="STRING" id="1000565.METUNv1_02839"/>
<dbReference type="OrthoDB" id="5442761at2"/>
<keyword evidence="1 3" id="KW-0812">Transmembrane</keyword>
<keyword evidence="1" id="KW-1133">Transmembrane helix</keyword>
<keyword evidence="4" id="KW-1185">Reference proteome</keyword>
<feature type="domain" description="PelD GGDEF" evidence="2">
    <location>
        <begin position="337"/>
        <end position="459"/>
    </location>
</feature>
<dbReference type="eggNOG" id="COG2203">
    <property type="taxonomic scope" value="Bacteria"/>
</dbReference>
<accession>F5REW4</accession>
<dbReference type="InterPro" id="IPR029016">
    <property type="entry name" value="GAF-like_dom_sf"/>
</dbReference>
<comment type="caution">
    <text evidence="3">The sequence shown here is derived from an EMBL/GenBank/DDBJ whole genome shotgun (WGS) entry which is preliminary data.</text>
</comment>
<dbReference type="SUPFAM" id="SSF55781">
    <property type="entry name" value="GAF domain-like"/>
    <property type="match status" value="1"/>
</dbReference>
<dbReference type="Pfam" id="PF16963">
    <property type="entry name" value="PelD_GGDEF"/>
    <property type="match status" value="1"/>
</dbReference>
<evidence type="ECO:0000256" key="1">
    <source>
        <dbReference type="SAM" id="Phobius"/>
    </source>
</evidence>
<feature type="transmembrane region" description="Helical" evidence="1">
    <location>
        <begin position="88"/>
        <end position="109"/>
    </location>
</feature>
<sequence>MNDARSPGDRPHLRRVAEPLWRRLLARITPTGSGAGPAALAETVALPTLSLLLAFWLNPLDPFFLRAQFAWVWLGPLLVALRYGPVPGLAASALLFSAWFVFSEIGVALGELPKLYFLGWLIAVMICGEFSSLWRGRVRRAESVQSYLEQRLEYLTHQHYLLRLSHDRLEQDLISRPVSMRDALVGLRGLAASPAAIGEALPGAADLLRLVAQYCQIERAALVAVDADGRPAADAPAWLGTSFDVDAGDPLVRFALEHRRLAHVALDGGGAPAGSRYLVVAPLTGLGGDLRALLLVDRMPFFALHDETLQMLNLLLGYYADGLSASALAAPLRAELPDCPLDFAFEMARMWRVRVESGVSSALVMLSFPTGEAGQDLALQIARMQRSLDVVWRIERADGARLLTLMPLAGPAAVEGYLARIDNWLTQHRGGGLDHCRVDSRTRMLDQEAPAELLARLLGARNGQ</sequence>
<evidence type="ECO:0000259" key="2">
    <source>
        <dbReference type="Pfam" id="PF16963"/>
    </source>
</evidence>
<keyword evidence="1" id="KW-0472">Membrane</keyword>
<feature type="transmembrane region" description="Helical" evidence="1">
    <location>
        <begin position="37"/>
        <end position="57"/>
    </location>
</feature>
<dbReference type="Gene3D" id="3.30.70.2880">
    <property type="match status" value="1"/>
</dbReference>
<organism evidence="3 4">
    <name type="scientific">Methyloversatilis universalis (strain ATCC BAA-1314 / DSM 25237 / JCM 13912 / CCUG 52030 / FAM5)</name>
    <dbReference type="NCBI Taxonomy" id="1000565"/>
    <lineage>
        <taxon>Bacteria</taxon>
        <taxon>Pseudomonadati</taxon>
        <taxon>Pseudomonadota</taxon>
        <taxon>Betaproteobacteria</taxon>
        <taxon>Nitrosomonadales</taxon>
        <taxon>Sterolibacteriaceae</taxon>
        <taxon>Methyloversatilis</taxon>
    </lineage>
</organism>